<dbReference type="AlphaFoldDB" id="A0ABD3FK99"/>
<sequence length="597" mass="70221">MDAAARKSRDREPVVPDKNAYQHFSRGRREGLSAAHPSWSVQQVSSELGRQWQALTTADRKPWVELALFDKARFHTEAYQYECQQQTDEQSVKRFSKRKKHPNEPRQPDTAYICFWKSRRSDVVAANPSLDAQHVSKEMSRQWRAMPDSERQLWVDMAAKDKLRFQEEIARFQPTLSATSELPPAPLKDPFAPKPAKTGFQLFMSRNRESFTLLDMTISEFRTEMSQLWKRLSDADKNEWYELAKQDEQRFKREMNSYKPPAYMDSEVQRVHKRIDELKRLTRGDPTAPRLPQNAYNAYLATARQEMAVLHPDRKNPQIMREIGIAWKTLSDDERVVYQRKAEADVDRFRKEMEDHLARQQENQYIPDHPVKKRARKRKEQYQQQQEEKELQDKEKQSRQDQQQPVAVVPKQVKAPVRKKRKTGPPRRPKTAYNLMYMSKRTELLAAYQMSHNECSSLCGRLWRQMPEEEREPYKRMAAEDKRRYEVELEMYYNSRSSVAKDKMLNDSVGFRFFLGAKRREKDISLDEAAAIWRDMSEPHQLLWTEHAKDNRSVGASVNKAEAEGQQQLEEGACVMPDAPERSDFSPDLNNVAVVFQ</sequence>
<dbReference type="PANTHER" id="PTHR48112:SF15">
    <property type="entry name" value="HMG BOX DOMAIN-CONTAINING PROTEIN"/>
    <property type="match status" value="1"/>
</dbReference>
<feature type="DNA-binding region" description="HMG box" evidence="2">
    <location>
        <begin position="14"/>
        <end position="82"/>
    </location>
</feature>
<comment type="caution">
    <text evidence="5">The sequence shown here is derived from an EMBL/GenBank/DDBJ whole genome shotgun (WGS) entry which is preliminary data.</text>
</comment>
<feature type="region of interest" description="Disordered" evidence="3">
    <location>
        <begin position="1"/>
        <end position="37"/>
    </location>
</feature>
<dbReference type="Pfam" id="PF00505">
    <property type="entry name" value="HMG_box"/>
    <property type="match status" value="4"/>
</dbReference>
<accession>A0ABD3FK99</accession>
<dbReference type="GO" id="GO:0005634">
    <property type="term" value="C:nucleus"/>
    <property type="evidence" value="ECO:0007669"/>
    <property type="project" value="UniProtKB-UniRule"/>
</dbReference>
<feature type="DNA-binding region" description="HMG box" evidence="2">
    <location>
        <begin position="289"/>
        <end position="357"/>
    </location>
</feature>
<dbReference type="CDD" id="cd00084">
    <property type="entry name" value="HMG-box_SF"/>
    <property type="match status" value="3"/>
</dbReference>
<dbReference type="GO" id="GO:0003677">
    <property type="term" value="F:DNA binding"/>
    <property type="evidence" value="ECO:0007669"/>
    <property type="project" value="UniProtKB-UniRule"/>
</dbReference>
<feature type="compositionally biased region" description="Basic and acidic residues" evidence="3">
    <location>
        <begin position="1"/>
        <end position="15"/>
    </location>
</feature>
<evidence type="ECO:0000256" key="1">
    <source>
        <dbReference type="ARBA" id="ARBA00023125"/>
    </source>
</evidence>
<dbReference type="InterPro" id="IPR050342">
    <property type="entry name" value="HMGB"/>
</dbReference>
<dbReference type="SUPFAM" id="SSF47095">
    <property type="entry name" value="HMG-box"/>
    <property type="match status" value="5"/>
</dbReference>
<evidence type="ECO:0000259" key="4">
    <source>
        <dbReference type="PROSITE" id="PS50118"/>
    </source>
</evidence>
<keyword evidence="2" id="KW-0539">Nucleus</keyword>
<dbReference type="Proteomes" id="UP001632037">
    <property type="component" value="Unassembled WGS sequence"/>
</dbReference>
<gene>
    <name evidence="5" type="ORF">V7S43_008118</name>
</gene>
<evidence type="ECO:0000313" key="5">
    <source>
        <dbReference type="EMBL" id="KAL3667183.1"/>
    </source>
</evidence>
<feature type="domain" description="HMG box" evidence="4">
    <location>
        <begin position="193"/>
        <end position="259"/>
    </location>
</feature>
<organism evidence="5 6">
    <name type="scientific">Phytophthora oleae</name>
    <dbReference type="NCBI Taxonomy" id="2107226"/>
    <lineage>
        <taxon>Eukaryota</taxon>
        <taxon>Sar</taxon>
        <taxon>Stramenopiles</taxon>
        <taxon>Oomycota</taxon>
        <taxon>Peronosporomycetes</taxon>
        <taxon>Peronosporales</taxon>
        <taxon>Peronosporaceae</taxon>
        <taxon>Phytophthora</taxon>
    </lineage>
</organism>
<feature type="DNA-binding region" description="HMG box" evidence="2">
    <location>
        <begin position="193"/>
        <end position="259"/>
    </location>
</feature>
<feature type="DNA-binding region" description="HMG box" evidence="2">
    <location>
        <begin position="105"/>
        <end position="173"/>
    </location>
</feature>
<dbReference type="FunFam" id="1.10.30.10:FF:000134">
    <property type="entry name" value="Uncharacterized protein"/>
    <property type="match status" value="1"/>
</dbReference>
<feature type="DNA-binding region" description="HMG box" evidence="2">
    <location>
        <begin position="426"/>
        <end position="493"/>
    </location>
</feature>
<dbReference type="EMBL" id="JBIMZQ010000015">
    <property type="protein sequence ID" value="KAL3667183.1"/>
    <property type="molecule type" value="Genomic_DNA"/>
</dbReference>
<proteinExistence type="predicted"/>
<dbReference type="PANTHER" id="PTHR48112">
    <property type="entry name" value="HIGH MOBILITY GROUP PROTEIN DSP1"/>
    <property type="match status" value="1"/>
</dbReference>
<dbReference type="InterPro" id="IPR036910">
    <property type="entry name" value="HMG_box_dom_sf"/>
</dbReference>
<protein>
    <recommendedName>
        <fullName evidence="4">HMG box domain-containing protein</fullName>
    </recommendedName>
</protein>
<feature type="domain" description="HMG box" evidence="4">
    <location>
        <begin position="426"/>
        <end position="493"/>
    </location>
</feature>
<feature type="compositionally biased region" description="Low complexity" evidence="3">
    <location>
        <begin position="400"/>
        <end position="415"/>
    </location>
</feature>
<dbReference type="Pfam" id="PF09011">
    <property type="entry name" value="HMG_box_2"/>
    <property type="match status" value="1"/>
</dbReference>
<feature type="compositionally biased region" description="Basic and acidic residues" evidence="3">
    <location>
        <begin position="386"/>
        <end position="399"/>
    </location>
</feature>
<reference evidence="5 6" key="1">
    <citation type="submission" date="2024-09" db="EMBL/GenBank/DDBJ databases">
        <title>Genome sequencing and assembly of Phytophthora oleae, isolate VK10A, causative agent of rot of olive drupes.</title>
        <authorList>
            <person name="Conti Taguali S."/>
            <person name="Riolo M."/>
            <person name="La Spada F."/>
            <person name="Cacciola S.O."/>
            <person name="Dionisio G."/>
        </authorList>
    </citation>
    <scope>NUCLEOTIDE SEQUENCE [LARGE SCALE GENOMIC DNA]</scope>
    <source>
        <strain evidence="5 6">VK10A</strain>
    </source>
</reference>
<dbReference type="Gene3D" id="1.10.30.10">
    <property type="entry name" value="High mobility group box domain"/>
    <property type="match status" value="5"/>
</dbReference>
<feature type="domain" description="HMG box" evidence="4">
    <location>
        <begin position="14"/>
        <end position="82"/>
    </location>
</feature>
<name>A0ABD3FK99_9STRA</name>
<evidence type="ECO:0000313" key="6">
    <source>
        <dbReference type="Proteomes" id="UP001632037"/>
    </source>
</evidence>
<keyword evidence="1 2" id="KW-0238">DNA-binding</keyword>
<keyword evidence="6" id="KW-1185">Reference proteome</keyword>
<evidence type="ECO:0000256" key="2">
    <source>
        <dbReference type="PROSITE-ProRule" id="PRU00267"/>
    </source>
</evidence>
<dbReference type="SMART" id="SM00398">
    <property type="entry name" value="HMG"/>
    <property type="match status" value="5"/>
</dbReference>
<dbReference type="PROSITE" id="PS50118">
    <property type="entry name" value="HMG_BOX_2"/>
    <property type="match status" value="5"/>
</dbReference>
<dbReference type="InterPro" id="IPR009071">
    <property type="entry name" value="HMG_box_dom"/>
</dbReference>
<feature type="compositionally biased region" description="Basic residues" evidence="3">
    <location>
        <begin position="416"/>
        <end position="430"/>
    </location>
</feature>
<feature type="region of interest" description="Disordered" evidence="3">
    <location>
        <begin position="358"/>
        <end position="431"/>
    </location>
</feature>
<evidence type="ECO:0000256" key="3">
    <source>
        <dbReference type="SAM" id="MobiDB-lite"/>
    </source>
</evidence>
<feature type="domain" description="HMG box" evidence="4">
    <location>
        <begin position="289"/>
        <end position="357"/>
    </location>
</feature>
<feature type="domain" description="HMG box" evidence="4">
    <location>
        <begin position="105"/>
        <end position="173"/>
    </location>
</feature>